<dbReference type="InterPro" id="IPR016833">
    <property type="entry name" value="Put_Na-Bile_cotransptr"/>
</dbReference>
<dbReference type="GO" id="GO:0005886">
    <property type="term" value="C:plasma membrane"/>
    <property type="evidence" value="ECO:0007669"/>
    <property type="project" value="TreeGrafter"/>
</dbReference>
<organism evidence="3 4">
    <name type="scientific">Mucor velutinosus</name>
    <dbReference type="NCBI Taxonomy" id="708070"/>
    <lineage>
        <taxon>Eukaryota</taxon>
        <taxon>Fungi</taxon>
        <taxon>Fungi incertae sedis</taxon>
        <taxon>Mucoromycota</taxon>
        <taxon>Mucoromycotina</taxon>
        <taxon>Mucoromycetes</taxon>
        <taxon>Mucorales</taxon>
        <taxon>Mucorineae</taxon>
        <taxon>Mucoraceae</taxon>
        <taxon>Mucor</taxon>
    </lineage>
</organism>
<dbReference type="PANTHER" id="PTHR18640">
    <property type="entry name" value="SOLUTE CARRIER FAMILY 10 MEMBER 7"/>
    <property type="match status" value="1"/>
</dbReference>
<reference evidence="3 4" key="1">
    <citation type="submission" date="2022-11" db="EMBL/GenBank/DDBJ databases">
        <title>Mucor velutinosus strain NIH1002 WGS.</title>
        <authorList>
            <person name="Subramanian P."/>
            <person name="Mullikin J.C."/>
            <person name="Segre J.A."/>
            <person name="Zelazny A.M."/>
        </authorList>
    </citation>
    <scope>NUCLEOTIDE SEQUENCE [LARGE SCALE GENOMIC DNA]</scope>
    <source>
        <strain evidence="3 4">NIH1002</strain>
    </source>
</reference>
<keyword evidence="2" id="KW-0472">Membrane</keyword>
<feature type="region of interest" description="Disordered" evidence="1">
    <location>
        <begin position="479"/>
        <end position="529"/>
    </location>
</feature>
<evidence type="ECO:0000256" key="2">
    <source>
        <dbReference type="SAM" id="Phobius"/>
    </source>
</evidence>
<protein>
    <submittedName>
        <fullName evidence="3">Uncharacterized protein</fullName>
    </submittedName>
</protein>
<feature type="compositionally biased region" description="Polar residues" evidence="1">
    <location>
        <begin position="498"/>
        <end position="507"/>
    </location>
</feature>
<feature type="transmembrane region" description="Helical" evidence="2">
    <location>
        <begin position="97"/>
        <end position="120"/>
    </location>
</feature>
<feature type="compositionally biased region" description="Polar residues" evidence="1">
    <location>
        <begin position="515"/>
        <end position="529"/>
    </location>
</feature>
<dbReference type="AlphaFoldDB" id="A0AAN7DC34"/>
<evidence type="ECO:0000313" key="4">
    <source>
        <dbReference type="Proteomes" id="UP001304243"/>
    </source>
</evidence>
<dbReference type="RefSeq" id="XP_064681377.1">
    <property type="nucleotide sequence ID" value="XM_064821691.1"/>
</dbReference>
<dbReference type="Gene3D" id="1.20.1530.20">
    <property type="match status" value="1"/>
</dbReference>
<name>A0AAN7DC34_9FUNG</name>
<dbReference type="EMBL" id="JASEJX010000015">
    <property type="protein sequence ID" value="KAK4514711.1"/>
    <property type="molecule type" value="Genomic_DNA"/>
</dbReference>
<accession>A0AAN7DC34</accession>
<dbReference type="GeneID" id="89946015"/>
<feature type="transmembrane region" description="Helical" evidence="2">
    <location>
        <begin position="366"/>
        <end position="388"/>
    </location>
</feature>
<proteinExistence type="predicted"/>
<keyword evidence="2" id="KW-1133">Transmembrane helix</keyword>
<feature type="transmembrane region" description="Helical" evidence="2">
    <location>
        <begin position="250"/>
        <end position="272"/>
    </location>
</feature>
<feature type="transmembrane region" description="Helical" evidence="2">
    <location>
        <begin position="140"/>
        <end position="166"/>
    </location>
</feature>
<keyword evidence="4" id="KW-1185">Reference proteome</keyword>
<dbReference type="Pfam" id="PF13593">
    <property type="entry name" value="SBF_like"/>
    <property type="match status" value="1"/>
</dbReference>
<sequence length="529" mass="57872">MSIKSWFLHKLTFSSSSSTSSSASPSLFFGLLKLAMNESRLKTNPSFASAVTIPNCPSADSTRKKTLTPSIYTEKSATIAEPENKLKLFAIAFRKTCWALFVKYWFLLGLLVAIILAIFFPNVARKGGYIRAEWTIKWGIVLLVLLVNLYILIYLLIGAVVVIFLISGLSLRTKILAETILRVRLHLLIQMINLIIIPFTVYGLVLLFFKCHMNINSLLLVGVVIAASTPTTVSSNVVMTKNANGNEASALMNAALGNVLGIFVSPALVSAFQTPLLAATPEDESAAQAGGQVDFAQVLKQLGATVLAPLIVGQVIQWFFTEPVAKFKVKCRLSDVSSFMLLTMVWSVFSDAVYSGSFSAVSAKDIVAVAIMNAGFYIVFSLLCLVLARLPLPKFISTPALVKRLRYSREDTVAIMYCGATKTVAMGVPLINVLYQNGDPGTIGVLSTPLLLYHVEQLILGNIEVEILKKWVKRGKERREAQEAAAAPPARDEEENVQYDSEVTQVASRIGPHTHSPSPLSQLHYSYEK</sequence>
<dbReference type="PANTHER" id="PTHR18640:SF5">
    <property type="entry name" value="SODIUM_BILE ACID COTRANSPORTER 7"/>
    <property type="match status" value="1"/>
</dbReference>
<feature type="transmembrane region" description="Helical" evidence="2">
    <location>
        <begin position="215"/>
        <end position="238"/>
    </location>
</feature>
<evidence type="ECO:0000256" key="1">
    <source>
        <dbReference type="SAM" id="MobiDB-lite"/>
    </source>
</evidence>
<feature type="transmembrane region" description="Helical" evidence="2">
    <location>
        <begin position="187"/>
        <end position="209"/>
    </location>
</feature>
<comment type="caution">
    <text evidence="3">The sequence shown here is derived from an EMBL/GenBank/DDBJ whole genome shotgun (WGS) entry which is preliminary data.</text>
</comment>
<feature type="transmembrane region" description="Helical" evidence="2">
    <location>
        <begin position="302"/>
        <end position="321"/>
    </location>
</feature>
<feature type="transmembrane region" description="Helical" evidence="2">
    <location>
        <begin position="333"/>
        <end position="354"/>
    </location>
</feature>
<dbReference type="Proteomes" id="UP001304243">
    <property type="component" value="Unassembled WGS sequence"/>
</dbReference>
<keyword evidence="2" id="KW-0812">Transmembrane</keyword>
<dbReference type="InterPro" id="IPR038770">
    <property type="entry name" value="Na+/solute_symporter_sf"/>
</dbReference>
<evidence type="ECO:0000313" key="3">
    <source>
        <dbReference type="EMBL" id="KAK4514711.1"/>
    </source>
</evidence>
<gene>
    <name evidence="3" type="ORF">ATC70_002313</name>
</gene>